<name>A0A445BWG8_ARAHY</name>
<dbReference type="SMR" id="A0A445BWG8"/>
<keyword evidence="4 5" id="KW-0539">Nucleus</keyword>
<keyword evidence="3 5" id="KW-0804">Transcription</keyword>
<keyword evidence="2 5" id="KW-0238">DNA-binding</keyword>
<comment type="caution">
    <text evidence="8">The sequence shown here is derived from an EMBL/GenBank/DDBJ whole genome shotgun (WGS) entry which is preliminary data.</text>
</comment>
<gene>
    <name evidence="8" type="ORF">Ahy_A08g039420</name>
</gene>
<evidence type="ECO:0000313" key="8">
    <source>
        <dbReference type="EMBL" id="RYR42992.1"/>
    </source>
</evidence>
<dbReference type="PANTHER" id="PTHR31500">
    <property type="entry name" value="AT-HOOK MOTIF NUCLEAR-LOCALIZED PROTEIN 9"/>
    <property type="match status" value="1"/>
</dbReference>
<evidence type="ECO:0000259" key="7">
    <source>
        <dbReference type="PROSITE" id="PS51742"/>
    </source>
</evidence>
<dbReference type="Gramene" id="arahy.Tifrunner.gnm2.ann2.Ah08g185000.1">
    <property type="protein sequence ID" value="arahy.Tifrunner.gnm2.ann2.Ah08g185000.1-CDS"/>
    <property type="gene ID" value="arahy.Tifrunner.gnm2.ann2.Ah08g185000"/>
</dbReference>
<keyword evidence="1 5" id="KW-0805">Transcription regulation</keyword>
<evidence type="ECO:0000256" key="2">
    <source>
        <dbReference type="ARBA" id="ARBA00023125"/>
    </source>
</evidence>
<dbReference type="AlphaFoldDB" id="A0A445BWG8"/>
<dbReference type="PANTHER" id="PTHR31500:SF57">
    <property type="entry name" value="AT-HOOK MOTIF NUCLEAR-LOCALIZED PROTEIN 10"/>
    <property type="match status" value="1"/>
</dbReference>
<evidence type="ECO:0000256" key="5">
    <source>
        <dbReference type="RuleBase" id="RU367031"/>
    </source>
</evidence>
<dbReference type="Pfam" id="PF03479">
    <property type="entry name" value="PCC"/>
    <property type="match status" value="1"/>
</dbReference>
<proteinExistence type="predicted"/>
<feature type="domain" description="PPC" evidence="7">
    <location>
        <begin position="18"/>
        <end position="154"/>
    </location>
</feature>
<dbReference type="EMBL" id="SDMP01000008">
    <property type="protein sequence ID" value="RYR42992.1"/>
    <property type="molecule type" value="Genomic_DNA"/>
</dbReference>
<accession>A0A445BWG8</accession>
<comment type="domain">
    <text evidence="5">The PPC domain mediates interactions between AHL proteins.</text>
</comment>
<evidence type="ECO:0000256" key="6">
    <source>
        <dbReference type="SAM" id="MobiDB-lite"/>
    </source>
</evidence>
<sequence>MPSLNCFKVSGGIKAQELGKLIPYELTVSPGQDVAKAIWEAWGASNRFGCILFASGSIARAIFGRPNSNRIRIYEGSFKILSMSGHHMLRDDGSETSSLSITLAASDGTAFTGTLINTLTANDTVQLLLGYSEKKEGKSTMEGEAAPTNATASSEKNRINHSNSASANDDPCIECTMDYEFFDSDEQYES</sequence>
<dbReference type="STRING" id="3818.A0A445BWG8"/>
<evidence type="ECO:0000256" key="4">
    <source>
        <dbReference type="ARBA" id="ARBA00023242"/>
    </source>
</evidence>
<dbReference type="InterPro" id="IPR039605">
    <property type="entry name" value="AHL"/>
</dbReference>
<dbReference type="Proteomes" id="UP000289738">
    <property type="component" value="Chromosome A08"/>
</dbReference>
<protein>
    <recommendedName>
        <fullName evidence="5">AT-hook motif nuclear-localized protein</fullName>
    </recommendedName>
</protein>
<evidence type="ECO:0000313" key="9">
    <source>
        <dbReference type="Proteomes" id="UP000289738"/>
    </source>
</evidence>
<evidence type="ECO:0000256" key="1">
    <source>
        <dbReference type="ARBA" id="ARBA00023015"/>
    </source>
</evidence>
<feature type="region of interest" description="Disordered" evidence="6">
    <location>
        <begin position="136"/>
        <end position="171"/>
    </location>
</feature>
<comment type="function">
    <text evidence="5">Transcription factor that specifically binds AT-rich DNA sequences related to the nuclear matrix attachment regions (MARs).</text>
</comment>
<comment type="subcellular location">
    <subcellularLocation>
        <location evidence="5">Nucleus</location>
    </subcellularLocation>
</comment>
<dbReference type="Gene3D" id="3.30.1330.80">
    <property type="entry name" value="Hypothetical protein, similar to alpha- acetolactate decarboxylase, domain 2"/>
    <property type="match status" value="1"/>
</dbReference>
<organism evidence="8 9">
    <name type="scientific">Arachis hypogaea</name>
    <name type="common">Peanut</name>
    <dbReference type="NCBI Taxonomy" id="3818"/>
    <lineage>
        <taxon>Eukaryota</taxon>
        <taxon>Viridiplantae</taxon>
        <taxon>Streptophyta</taxon>
        <taxon>Embryophyta</taxon>
        <taxon>Tracheophyta</taxon>
        <taxon>Spermatophyta</taxon>
        <taxon>Magnoliopsida</taxon>
        <taxon>eudicotyledons</taxon>
        <taxon>Gunneridae</taxon>
        <taxon>Pentapetalae</taxon>
        <taxon>rosids</taxon>
        <taxon>fabids</taxon>
        <taxon>Fabales</taxon>
        <taxon>Fabaceae</taxon>
        <taxon>Papilionoideae</taxon>
        <taxon>50 kb inversion clade</taxon>
        <taxon>dalbergioids sensu lato</taxon>
        <taxon>Dalbergieae</taxon>
        <taxon>Pterocarpus clade</taxon>
        <taxon>Arachis</taxon>
    </lineage>
</organism>
<evidence type="ECO:0000256" key="3">
    <source>
        <dbReference type="ARBA" id="ARBA00023163"/>
    </source>
</evidence>
<dbReference type="GO" id="GO:0003680">
    <property type="term" value="F:minor groove of adenine-thymine-rich DNA binding"/>
    <property type="evidence" value="ECO:0007669"/>
    <property type="project" value="UniProtKB-UniRule"/>
</dbReference>
<reference evidence="8 9" key="1">
    <citation type="submission" date="2019-01" db="EMBL/GenBank/DDBJ databases">
        <title>Sequencing of cultivated peanut Arachis hypogaea provides insights into genome evolution and oil improvement.</title>
        <authorList>
            <person name="Chen X."/>
        </authorList>
    </citation>
    <scope>NUCLEOTIDE SEQUENCE [LARGE SCALE GENOMIC DNA]</scope>
    <source>
        <strain evidence="9">cv. Fuhuasheng</strain>
        <tissue evidence="8">Leaves</tissue>
    </source>
</reference>
<dbReference type="CDD" id="cd11378">
    <property type="entry name" value="DUF296"/>
    <property type="match status" value="1"/>
</dbReference>
<dbReference type="GO" id="GO:0005634">
    <property type="term" value="C:nucleus"/>
    <property type="evidence" value="ECO:0007669"/>
    <property type="project" value="UniProtKB-SubCell"/>
</dbReference>
<dbReference type="SUPFAM" id="SSF117856">
    <property type="entry name" value="AF0104/ALDC/Ptd012-like"/>
    <property type="match status" value="1"/>
</dbReference>
<dbReference type="PROSITE" id="PS51742">
    <property type="entry name" value="PPC"/>
    <property type="match status" value="1"/>
</dbReference>
<dbReference type="InterPro" id="IPR005175">
    <property type="entry name" value="PPC_dom"/>
</dbReference>
<feature type="compositionally biased region" description="Polar residues" evidence="6">
    <location>
        <begin position="148"/>
        <end position="167"/>
    </location>
</feature>
<keyword evidence="9" id="KW-1185">Reference proteome</keyword>